<sequence>MQNIPSVARNTTEAAASKHCSKDGVLATQVTMTAKCETHSLNSTKHFDTKECQASGSIVVKPEAIIIAEDEVIVNEEPERKAPTESDVEDISKQLREFLHEKGPSQEDDLVEAFRPSQAQLILATYGTLSAFLDRCPGFHVEHEDLYSFIYYKEPDDEAGRLCTPLSQDEASMRSACYDSGCQLHAEACDGGPRHASVSSSTSSTYKFAIDAEHDEQEDPRMKDACSQVPSPPRCLS</sequence>
<dbReference type="EMBL" id="CM023470">
    <property type="protein sequence ID" value="KAH7977990.1"/>
    <property type="molecule type" value="Genomic_DNA"/>
</dbReference>
<name>A0ACB8DUK3_DERSI</name>
<evidence type="ECO:0000313" key="1">
    <source>
        <dbReference type="EMBL" id="KAH7977990.1"/>
    </source>
</evidence>
<evidence type="ECO:0000313" key="2">
    <source>
        <dbReference type="Proteomes" id="UP000821865"/>
    </source>
</evidence>
<protein>
    <submittedName>
        <fullName evidence="1">Uncharacterized protein</fullName>
    </submittedName>
</protein>
<reference evidence="1" key="1">
    <citation type="submission" date="2020-05" db="EMBL/GenBank/DDBJ databases">
        <title>Large-scale comparative analyses of tick genomes elucidate their genetic diversity and vector capacities.</title>
        <authorList>
            <person name="Jia N."/>
            <person name="Wang J."/>
            <person name="Shi W."/>
            <person name="Du L."/>
            <person name="Sun Y."/>
            <person name="Zhan W."/>
            <person name="Jiang J."/>
            <person name="Wang Q."/>
            <person name="Zhang B."/>
            <person name="Ji P."/>
            <person name="Sakyi L.B."/>
            <person name="Cui X."/>
            <person name="Yuan T."/>
            <person name="Jiang B."/>
            <person name="Yang W."/>
            <person name="Lam T.T.-Y."/>
            <person name="Chang Q."/>
            <person name="Ding S."/>
            <person name="Wang X."/>
            <person name="Zhu J."/>
            <person name="Ruan X."/>
            <person name="Zhao L."/>
            <person name="Wei J."/>
            <person name="Que T."/>
            <person name="Du C."/>
            <person name="Cheng J."/>
            <person name="Dai P."/>
            <person name="Han X."/>
            <person name="Huang E."/>
            <person name="Gao Y."/>
            <person name="Liu J."/>
            <person name="Shao H."/>
            <person name="Ye R."/>
            <person name="Li L."/>
            <person name="Wei W."/>
            <person name="Wang X."/>
            <person name="Wang C."/>
            <person name="Yang T."/>
            <person name="Huo Q."/>
            <person name="Li W."/>
            <person name="Guo W."/>
            <person name="Chen H."/>
            <person name="Zhou L."/>
            <person name="Ni X."/>
            <person name="Tian J."/>
            <person name="Zhou Y."/>
            <person name="Sheng Y."/>
            <person name="Liu T."/>
            <person name="Pan Y."/>
            <person name="Xia L."/>
            <person name="Li J."/>
            <person name="Zhao F."/>
            <person name="Cao W."/>
        </authorList>
    </citation>
    <scope>NUCLEOTIDE SEQUENCE</scope>
    <source>
        <strain evidence="1">Dsil-2018</strain>
    </source>
</reference>
<keyword evidence="2" id="KW-1185">Reference proteome</keyword>
<organism evidence="1 2">
    <name type="scientific">Dermacentor silvarum</name>
    <name type="common">Tick</name>
    <dbReference type="NCBI Taxonomy" id="543639"/>
    <lineage>
        <taxon>Eukaryota</taxon>
        <taxon>Metazoa</taxon>
        <taxon>Ecdysozoa</taxon>
        <taxon>Arthropoda</taxon>
        <taxon>Chelicerata</taxon>
        <taxon>Arachnida</taxon>
        <taxon>Acari</taxon>
        <taxon>Parasitiformes</taxon>
        <taxon>Ixodida</taxon>
        <taxon>Ixodoidea</taxon>
        <taxon>Ixodidae</taxon>
        <taxon>Rhipicephalinae</taxon>
        <taxon>Dermacentor</taxon>
    </lineage>
</organism>
<gene>
    <name evidence="1" type="ORF">HPB49_004124</name>
</gene>
<comment type="caution">
    <text evidence="1">The sequence shown here is derived from an EMBL/GenBank/DDBJ whole genome shotgun (WGS) entry which is preliminary data.</text>
</comment>
<dbReference type="Proteomes" id="UP000821865">
    <property type="component" value="Chromosome 1"/>
</dbReference>
<proteinExistence type="predicted"/>
<accession>A0ACB8DUK3</accession>